<protein>
    <recommendedName>
        <fullName evidence="3">C3H1-type domain-containing protein</fullName>
    </recommendedName>
</protein>
<accession>A0A9W9ZAY5</accession>
<evidence type="ECO:0000313" key="4">
    <source>
        <dbReference type="EMBL" id="KAJ7378376.1"/>
    </source>
</evidence>
<dbReference type="Proteomes" id="UP001163046">
    <property type="component" value="Unassembled WGS sequence"/>
</dbReference>
<dbReference type="InterPro" id="IPR000571">
    <property type="entry name" value="Znf_CCCH"/>
</dbReference>
<reference evidence="4" key="1">
    <citation type="submission" date="2023-01" db="EMBL/GenBank/DDBJ databases">
        <title>Genome assembly of the deep-sea coral Lophelia pertusa.</title>
        <authorList>
            <person name="Herrera S."/>
            <person name="Cordes E."/>
        </authorList>
    </citation>
    <scope>NUCLEOTIDE SEQUENCE</scope>
    <source>
        <strain evidence="4">USNM1676648</strain>
        <tissue evidence="4">Polyp</tissue>
    </source>
</reference>
<dbReference type="EMBL" id="MU826367">
    <property type="protein sequence ID" value="KAJ7378376.1"/>
    <property type="molecule type" value="Genomic_DNA"/>
</dbReference>
<dbReference type="GO" id="GO:0008270">
    <property type="term" value="F:zinc ion binding"/>
    <property type="evidence" value="ECO:0007669"/>
    <property type="project" value="UniProtKB-KW"/>
</dbReference>
<proteinExistence type="predicted"/>
<feature type="region of interest" description="Disordered" evidence="2">
    <location>
        <begin position="323"/>
        <end position="351"/>
    </location>
</feature>
<evidence type="ECO:0000313" key="5">
    <source>
        <dbReference type="Proteomes" id="UP001163046"/>
    </source>
</evidence>
<keyword evidence="1" id="KW-0862">Zinc</keyword>
<feature type="compositionally biased region" description="Basic residues" evidence="2">
    <location>
        <begin position="193"/>
        <end position="206"/>
    </location>
</feature>
<sequence>MQRGELEEALELVNEWRMIDPRNADLVVMKMQIREKMEEMHAPRGGAGICHQSLSDVSFGHETDETDETNQSSSAKLSDVSFGHETDETDETQAKQKSKRPQIRASKQSSGAKPKSKKELQQQERQREKERQEIAQELEEKRRLEENKKESKADVQRDEEQQRTYEDSPGAMAAVHIPSSMTPPSAPTFPERSRKRKIRRKTRNLRARREGLDDDSDTSSICSISTCPGDLDHRRNSPYHPMMPTFQDSDQGVVSDQPKSSLRSTMKAAGTSSKNQSCAIRSRPPGIQGAYRLCVYHDRPQLCWQGKLCPYAHSEAERIAWKEERKKGTNKPTAKKKKLRKIKQVEALPRH</sequence>
<comment type="caution">
    <text evidence="4">The sequence shown here is derived from an EMBL/GenBank/DDBJ whole genome shotgun (WGS) entry which is preliminary data.</text>
</comment>
<gene>
    <name evidence="4" type="ORF">OS493_023631</name>
</gene>
<feature type="domain" description="C3H1-type" evidence="3">
    <location>
        <begin position="293"/>
        <end position="316"/>
    </location>
</feature>
<evidence type="ECO:0000256" key="2">
    <source>
        <dbReference type="SAM" id="MobiDB-lite"/>
    </source>
</evidence>
<dbReference type="AlphaFoldDB" id="A0A9W9ZAY5"/>
<feature type="region of interest" description="Disordered" evidence="2">
    <location>
        <begin position="42"/>
        <end position="219"/>
    </location>
</feature>
<keyword evidence="1" id="KW-0863">Zinc-finger</keyword>
<feature type="compositionally biased region" description="Basic and acidic residues" evidence="2">
    <location>
        <begin position="117"/>
        <end position="166"/>
    </location>
</feature>
<dbReference type="PROSITE" id="PS50103">
    <property type="entry name" value="ZF_C3H1"/>
    <property type="match status" value="1"/>
</dbReference>
<evidence type="ECO:0000256" key="1">
    <source>
        <dbReference type="PROSITE-ProRule" id="PRU00723"/>
    </source>
</evidence>
<keyword evidence="5" id="KW-1185">Reference proteome</keyword>
<feature type="zinc finger region" description="C3H1-type" evidence="1">
    <location>
        <begin position="293"/>
        <end position="316"/>
    </location>
</feature>
<name>A0A9W9ZAY5_9CNID</name>
<evidence type="ECO:0000259" key="3">
    <source>
        <dbReference type="PROSITE" id="PS50103"/>
    </source>
</evidence>
<feature type="region of interest" description="Disordered" evidence="2">
    <location>
        <begin position="243"/>
        <end position="281"/>
    </location>
</feature>
<keyword evidence="1" id="KW-0479">Metal-binding</keyword>
<feature type="compositionally biased region" description="Basic residues" evidence="2">
    <location>
        <begin position="333"/>
        <end position="342"/>
    </location>
</feature>
<organism evidence="4 5">
    <name type="scientific">Desmophyllum pertusum</name>
    <dbReference type="NCBI Taxonomy" id="174260"/>
    <lineage>
        <taxon>Eukaryota</taxon>
        <taxon>Metazoa</taxon>
        <taxon>Cnidaria</taxon>
        <taxon>Anthozoa</taxon>
        <taxon>Hexacorallia</taxon>
        <taxon>Scleractinia</taxon>
        <taxon>Caryophylliina</taxon>
        <taxon>Caryophylliidae</taxon>
        <taxon>Desmophyllum</taxon>
    </lineage>
</organism>
<feature type="compositionally biased region" description="Polar residues" evidence="2">
    <location>
        <begin position="246"/>
        <end position="279"/>
    </location>
</feature>